<evidence type="ECO:0000313" key="8">
    <source>
        <dbReference type="EMBL" id="NYI07230.1"/>
    </source>
</evidence>
<feature type="compositionally biased region" description="Low complexity" evidence="6">
    <location>
        <begin position="453"/>
        <end position="476"/>
    </location>
</feature>
<comment type="caution">
    <text evidence="8">The sequence shown here is derived from an EMBL/GenBank/DDBJ whole genome shotgun (WGS) entry which is preliminary data.</text>
</comment>
<organism evidence="8 9">
    <name type="scientific">Allostreptomyces psammosilenae</name>
    <dbReference type="NCBI Taxonomy" id="1892865"/>
    <lineage>
        <taxon>Bacteria</taxon>
        <taxon>Bacillati</taxon>
        <taxon>Actinomycetota</taxon>
        <taxon>Actinomycetes</taxon>
        <taxon>Kitasatosporales</taxon>
        <taxon>Streptomycetaceae</taxon>
        <taxon>Allostreptomyces</taxon>
    </lineage>
</organism>
<evidence type="ECO:0000256" key="3">
    <source>
        <dbReference type="ARBA" id="ARBA00022553"/>
    </source>
</evidence>
<evidence type="ECO:0000256" key="5">
    <source>
        <dbReference type="ARBA" id="ARBA00022777"/>
    </source>
</evidence>
<dbReference type="Gene3D" id="3.30.565.10">
    <property type="entry name" value="Histidine kinase-like ATPase, C-terminal domain"/>
    <property type="match status" value="1"/>
</dbReference>
<gene>
    <name evidence="8" type="ORF">FHU37_004173</name>
</gene>
<dbReference type="InterPro" id="IPR003594">
    <property type="entry name" value="HATPase_dom"/>
</dbReference>
<evidence type="ECO:0000259" key="7">
    <source>
        <dbReference type="Pfam" id="PF02518"/>
    </source>
</evidence>
<dbReference type="EMBL" id="JACBZD010000001">
    <property type="protein sequence ID" value="NYI07230.1"/>
    <property type="molecule type" value="Genomic_DNA"/>
</dbReference>
<feature type="compositionally biased region" description="Low complexity" evidence="6">
    <location>
        <begin position="483"/>
        <end position="498"/>
    </location>
</feature>
<keyword evidence="5" id="KW-0418">Kinase</keyword>
<dbReference type="RefSeq" id="WP_179815679.1">
    <property type="nucleotide sequence ID" value="NZ_JACBZD010000001.1"/>
</dbReference>
<dbReference type="GO" id="GO:0005886">
    <property type="term" value="C:plasma membrane"/>
    <property type="evidence" value="ECO:0007669"/>
    <property type="project" value="TreeGrafter"/>
</dbReference>
<dbReference type="InterPro" id="IPR036890">
    <property type="entry name" value="HATPase_C_sf"/>
</dbReference>
<dbReference type="SUPFAM" id="SSF55874">
    <property type="entry name" value="ATPase domain of HSP90 chaperone/DNA topoisomerase II/histidine kinase"/>
    <property type="match status" value="1"/>
</dbReference>
<feature type="compositionally biased region" description="Pro residues" evidence="6">
    <location>
        <begin position="339"/>
        <end position="352"/>
    </location>
</feature>
<proteinExistence type="predicted"/>
<feature type="domain" description="Histidine kinase/HSP90-like ATPase" evidence="7">
    <location>
        <begin position="220"/>
        <end position="327"/>
    </location>
</feature>
<evidence type="ECO:0000313" key="9">
    <source>
        <dbReference type="Proteomes" id="UP000567795"/>
    </source>
</evidence>
<reference evidence="8 9" key="1">
    <citation type="submission" date="2020-07" db="EMBL/GenBank/DDBJ databases">
        <title>Sequencing the genomes of 1000 actinobacteria strains.</title>
        <authorList>
            <person name="Klenk H.-P."/>
        </authorList>
    </citation>
    <scope>NUCLEOTIDE SEQUENCE [LARGE SCALE GENOMIC DNA]</scope>
    <source>
        <strain evidence="8 9">DSM 42178</strain>
    </source>
</reference>
<dbReference type="AlphaFoldDB" id="A0A853A1A8"/>
<dbReference type="GO" id="GO:0004673">
    <property type="term" value="F:protein histidine kinase activity"/>
    <property type="evidence" value="ECO:0007669"/>
    <property type="project" value="UniProtKB-EC"/>
</dbReference>
<sequence length="523" mass="56120">MSPHIPAAVFWCLVVGALAITVLAVRQRLITATLRRRNAELEGDLRATVEEIQHLANVRLPALAESLQHHPVPVPGPLHERPPGSTLAESLQTVMDLFSGTMERAQARADQSARAALMSAMRALQGLANEQQLAITAMQERHDDPRVLRDLLEVDHTNSQFGRRAQVIAVLCGAWPGRQRTASTLEEVVRGATSRIRDYRRVRVHTKTDVAVIGRGVEPVVLAVAELLDNATRHSQPNTTVEVSVQPVHNGAVVVIDDGGVGMVQEQVRQAALLLTGKQSVDVTKLGDPPQFGFPVIGVLAQRYGFQVSVDSQSPYGGVRAVVFLPNALLTHAEYDSPSPVPAAAPTVPPAPARGWSDDHGTHHATAPHGTGRHDTGRHDTGQHRTPDHQAAGAWPSDGAREREAATGTRTPAQQPRQPERFQPPQPPVVGEPLPRTADGLPKRRRRQPVTDATAAQAAQPAPTAPRTRPAEQTAAVMGAFQRGTRSGRSSTDSGSDSAEPTPSDDRTAQPDARPDHEGNPHG</sequence>
<feature type="compositionally biased region" description="Basic and acidic residues" evidence="6">
    <location>
        <begin position="372"/>
        <end position="388"/>
    </location>
</feature>
<feature type="region of interest" description="Disordered" evidence="6">
    <location>
        <begin position="336"/>
        <end position="523"/>
    </location>
</feature>
<name>A0A853A1A8_9ACTN</name>
<dbReference type="PANTHER" id="PTHR45436">
    <property type="entry name" value="SENSOR HISTIDINE KINASE YKOH"/>
    <property type="match status" value="1"/>
</dbReference>
<protein>
    <recommendedName>
        <fullName evidence="2">histidine kinase</fullName>
        <ecNumber evidence="2">2.7.13.3</ecNumber>
    </recommendedName>
</protein>
<keyword evidence="3" id="KW-0597">Phosphoprotein</keyword>
<dbReference type="PANTHER" id="PTHR45436:SF5">
    <property type="entry name" value="SENSOR HISTIDINE KINASE TRCS"/>
    <property type="match status" value="1"/>
</dbReference>
<dbReference type="InterPro" id="IPR050428">
    <property type="entry name" value="TCS_sensor_his_kinase"/>
</dbReference>
<comment type="catalytic activity">
    <reaction evidence="1">
        <text>ATP + protein L-histidine = ADP + protein N-phospho-L-histidine.</text>
        <dbReference type="EC" id="2.7.13.3"/>
    </reaction>
</comment>
<dbReference type="Proteomes" id="UP000567795">
    <property type="component" value="Unassembled WGS sequence"/>
</dbReference>
<evidence type="ECO:0000256" key="6">
    <source>
        <dbReference type="SAM" id="MobiDB-lite"/>
    </source>
</evidence>
<keyword evidence="4" id="KW-0808">Transferase</keyword>
<feature type="compositionally biased region" description="Basic and acidic residues" evidence="6">
    <location>
        <begin position="504"/>
        <end position="523"/>
    </location>
</feature>
<dbReference type="EC" id="2.7.13.3" evidence="2"/>
<evidence type="ECO:0000256" key="1">
    <source>
        <dbReference type="ARBA" id="ARBA00000085"/>
    </source>
</evidence>
<evidence type="ECO:0000256" key="2">
    <source>
        <dbReference type="ARBA" id="ARBA00012438"/>
    </source>
</evidence>
<dbReference type="Pfam" id="PF02518">
    <property type="entry name" value="HATPase_c"/>
    <property type="match status" value="1"/>
</dbReference>
<feature type="compositionally biased region" description="Low complexity" evidence="6">
    <location>
        <begin position="412"/>
        <end position="421"/>
    </location>
</feature>
<evidence type="ECO:0000256" key="4">
    <source>
        <dbReference type="ARBA" id="ARBA00022679"/>
    </source>
</evidence>
<keyword evidence="9" id="KW-1185">Reference proteome</keyword>
<accession>A0A853A1A8</accession>
<dbReference type="GO" id="GO:0000160">
    <property type="term" value="P:phosphorelay signal transduction system"/>
    <property type="evidence" value="ECO:0007669"/>
    <property type="project" value="TreeGrafter"/>
</dbReference>